<proteinExistence type="predicted"/>
<feature type="compositionally biased region" description="Polar residues" evidence="1">
    <location>
        <begin position="133"/>
        <end position="161"/>
    </location>
</feature>
<organism evidence="3 4">
    <name type="scientific">Castilleja foliolosa</name>
    <dbReference type="NCBI Taxonomy" id="1961234"/>
    <lineage>
        <taxon>Eukaryota</taxon>
        <taxon>Viridiplantae</taxon>
        <taxon>Streptophyta</taxon>
        <taxon>Embryophyta</taxon>
        <taxon>Tracheophyta</taxon>
        <taxon>Spermatophyta</taxon>
        <taxon>Magnoliopsida</taxon>
        <taxon>eudicotyledons</taxon>
        <taxon>Gunneridae</taxon>
        <taxon>Pentapetalae</taxon>
        <taxon>asterids</taxon>
        <taxon>lamiids</taxon>
        <taxon>Lamiales</taxon>
        <taxon>Orobanchaceae</taxon>
        <taxon>Pedicularideae</taxon>
        <taxon>Castillejinae</taxon>
        <taxon>Castilleja</taxon>
    </lineage>
</organism>
<evidence type="ECO:0000256" key="1">
    <source>
        <dbReference type="SAM" id="MobiDB-lite"/>
    </source>
</evidence>
<evidence type="ECO:0000313" key="4">
    <source>
        <dbReference type="Proteomes" id="UP001632038"/>
    </source>
</evidence>
<dbReference type="SUPFAM" id="SSF52058">
    <property type="entry name" value="L domain-like"/>
    <property type="match status" value="1"/>
</dbReference>
<name>A0ABD3BST2_9LAMI</name>
<dbReference type="EMBL" id="JAVIJP010000066">
    <property type="protein sequence ID" value="KAL3620254.1"/>
    <property type="molecule type" value="Genomic_DNA"/>
</dbReference>
<protein>
    <submittedName>
        <fullName evidence="3">Uncharacterized protein</fullName>
    </submittedName>
</protein>
<dbReference type="InterPro" id="IPR032675">
    <property type="entry name" value="LRR_dom_sf"/>
</dbReference>
<dbReference type="AlphaFoldDB" id="A0ABD3BST2"/>
<keyword evidence="4" id="KW-1185">Reference proteome</keyword>
<dbReference type="Gene3D" id="3.80.10.10">
    <property type="entry name" value="Ribonuclease Inhibitor"/>
    <property type="match status" value="1"/>
</dbReference>
<feature type="region of interest" description="Disordered" evidence="1">
    <location>
        <begin position="125"/>
        <end position="168"/>
    </location>
</feature>
<reference evidence="4" key="1">
    <citation type="journal article" date="2024" name="IScience">
        <title>Strigolactones Initiate the Formation of Haustorium-like Structures in Castilleja.</title>
        <authorList>
            <person name="Buerger M."/>
            <person name="Peterson D."/>
            <person name="Chory J."/>
        </authorList>
    </citation>
    <scope>NUCLEOTIDE SEQUENCE [LARGE SCALE GENOMIC DNA]</scope>
</reference>
<dbReference type="Pfam" id="PF00560">
    <property type="entry name" value="LRR_1"/>
    <property type="match status" value="1"/>
</dbReference>
<comment type="caution">
    <text evidence="3">The sequence shown here is derived from an EMBL/GenBank/DDBJ whole genome shotgun (WGS) entry which is preliminary data.</text>
</comment>
<accession>A0ABD3BST2</accession>
<keyword evidence="2" id="KW-0732">Signal</keyword>
<evidence type="ECO:0000256" key="2">
    <source>
        <dbReference type="SAM" id="SignalP"/>
    </source>
</evidence>
<dbReference type="InterPro" id="IPR001611">
    <property type="entry name" value="Leu-rich_rpt"/>
</dbReference>
<feature type="signal peptide" evidence="2">
    <location>
        <begin position="1"/>
        <end position="22"/>
    </location>
</feature>
<gene>
    <name evidence="3" type="ORF">CASFOL_035166</name>
</gene>
<sequence>MANKNLFVLIATDYWAVMGLQAWAITDESEGNLAENRFTQSLSFSFENLDLSFNNFTGDLPTSCQIFDKPHRFLQNNQFTGSVIFLANLSLSTLNIEDNHFSGVPEHFQTIRNLRIGGNKFHTGPNYPPWKFPSNTNPTEKNISSPPLTNLSKPSFSNNRSSQKEDITCSINSSTDRWSNYDCNISNSCHYISQTVGQ</sequence>
<feature type="chain" id="PRO_5044834042" evidence="2">
    <location>
        <begin position="23"/>
        <end position="198"/>
    </location>
</feature>
<evidence type="ECO:0000313" key="3">
    <source>
        <dbReference type="EMBL" id="KAL3620254.1"/>
    </source>
</evidence>
<dbReference type="Proteomes" id="UP001632038">
    <property type="component" value="Unassembled WGS sequence"/>
</dbReference>